<protein>
    <recommendedName>
        <fullName evidence="1">Dermonecrotic toxin N-terminal domain-containing protein</fullName>
    </recommendedName>
</protein>
<dbReference type="InterPro" id="IPR046673">
    <property type="entry name" value="ToxA_N"/>
</dbReference>
<gene>
    <name evidence="2" type="ORF">A7J50_3235</name>
</gene>
<dbReference type="InterPro" id="IPR024079">
    <property type="entry name" value="MetalloPept_cat_dom_sf"/>
</dbReference>
<dbReference type="Pfam" id="PF20178">
    <property type="entry name" value="ToxA_N"/>
    <property type="match status" value="1"/>
</dbReference>
<dbReference type="EMBL" id="CP015600">
    <property type="protein sequence ID" value="ANF86618.1"/>
    <property type="molecule type" value="Genomic_DNA"/>
</dbReference>
<organism evidence="2 3">
    <name type="scientific">Pseudomonas antarctica</name>
    <dbReference type="NCBI Taxonomy" id="219572"/>
    <lineage>
        <taxon>Bacteria</taxon>
        <taxon>Pseudomonadati</taxon>
        <taxon>Pseudomonadota</taxon>
        <taxon>Gammaproteobacteria</taxon>
        <taxon>Pseudomonadales</taxon>
        <taxon>Pseudomonadaceae</taxon>
        <taxon>Pseudomonas</taxon>
    </lineage>
</organism>
<evidence type="ECO:0000313" key="3">
    <source>
        <dbReference type="Proteomes" id="UP000077829"/>
    </source>
</evidence>
<dbReference type="GO" id="GO:0008237">
    <property type="term" value="F:metallopeptidase activity"/>
    <property type="evidence" value="ECO:0007669"/>
    <property type="project" value="InterPro"/>
</dbReference>
<dbReference type="RefSeq" id="WP_064452713.1">
    <property type="nucleotide sequence ID" value="NZ_CP015600.1"/>
</dbReference>
<feature type="domain" description="Dermonecrotic toxin N-terminal" evidence="1">
    <location>
        <begin position="924"/>
        <end position="1145"/>
    </location>
</feature>
<accession>A0A172Z2S7</accession>
<dbReference type="PATRIC" id="fig|219572.3.peg.3322"/>
<reference evidence="2 3" key="1">
    <citation type="submission" date="2016-05" db="EMBL/GenBank/DDBJ databases">
        <title>Complete genome sequence of Pseudomonas antarctica PAMC 27494.</title>
        <authorList>
            <person name="Lee J."/>
        </authorList>
    </citation>
    <scope>NUCLEOTIDE SEQUENCE [LARGE SCALE GENOMIC DNA]</scope>
    <source>
        <strain evidence="2 3">PAMC 27494</strain>
    </source>
</reference>
<evidence type="ECO:0000259" key="1">
    <source>
        <dbReference type="Pfam" id="PF20178"/>
    </source>
</evidence>
<proteinExistence type="predicted"/>
<dbReference type="Gene3D" id="3.40.390.10">
    <property type="entry name" value="Collagenase (Catalytic Domain)"/>
    <property type="match status" value="1"/>
</dbReference>
<dbReference type="KEGG" id="panr:A7J50_3235"/>
<evidence type="ECO:0000313" key="2">
    <source>
        <dbReference type="EMBL" id="ANF86618.1"/>
    </source>
</evidence>
<name>A0A172Z2S7_9PSED</name>
<dbReference type="Proteomes" id="UP000077829">
    <property type="component" value="Chromosome"/>
</dbReference>
<sequence>MIRATPAYFFDEFLLPVSRKTPSERERALGLTVKDLDWLHTLYYATDAARQDAQLRDHPMRVEKLMIHVSGQPAIPMAGALVMSPSPDGGKALLYTPYAGIQVSDDHASLLAAVSAQLADAQQRVDLIRFLSIAQRNALPVGTPITLTTLIVEGAVMEDQEQTLQVCQQANVQAMLGQLQNIPTLPSMLDTLLGIMARSYFPGLDQRDTRVNCFIQNLGDANRRRVDSLPLSEALLQFYVGHAWPKEQSREFLNPKHVTTAFNQRQLEQDRQQWETLIEQTSSMLSKLLDSLLQTFWNEDTDNGASRLDFFAQVMADKFRVDTLLKRQNNLISADESHMLQAMFLSDQAARSAYATRLSVEKVRVYAPYQHYVELASTLMIHENNAYLYTQSRGLQVVKDLDDLKETLLSMLKAAGHEDELLNFLSLDERNVFIGLDQINIATRPVMGSIFPGMIEDIAQKQISNMNHALELYRRSDGQVDVSALLDYALDVRTMLDDRLAPLDTGGRWTVHPATSGNGRPSTVKAERAKLHLQRLKAAENTLAIERKSHPTLRSMVAHALDAQLQSQRLDLKADEVFINTYDTQAKEREVRPPVASLSMVEHFIERLSIKTGPVPNVAGIGLYEKLDPRVALRLPSITVSTFNKVIDEGLKVFASHEMRELPRLFLSSLSNKHAHSLLLGLRSEAELRLLGKTLPSRSQKILDTVLRADSLVRLTRHGLNGFLPDAYALTLDVGSPVKSVPLANTFLLTERGGIDPDFSGQVVLWTPRRGHEAFASIQAFREATTERLEHPIRRLSLLENLPISQRVPHQVYRLGPLQRVDDNVLDNRLKTYSDYVMDGVDHLLTLKLPARAFQDGLDRVLEEAPPTNLARAIAVADGMINQQALPVWLGMAPTRDQIHQAELLEQYHNSAPEEEDYLHGITPLRAYTLTELQKLLTARFPGQPLNPDNILIPLHQALDIHTYSLTDFALRHWPDLDAQSIRPRSRTAAPLPDTLDATAVIQMVRQLDLKTAYQTLLQSRLNSQTEEGRKRRRLFCRQLPWQSLQYAHEQKLQERLSTQALSSVQQIFDMPDALARASLPGASAMIRPLELMATEGATPVKVLGMYLIGDETAGAAPLVLYAPYSENHVFKEYANERALLDELERPGELQDGVIMYLAHPHQATYRNLLQNNHHRPSDLRLASTAISSNALHSLFADNTQILLKMLACQFEKGAKGLWDRVTGLLGKEIPPAVQFMAGKLAYPLVVWRSYTLFKRSAEALQLHQWRAALKDFVRGVAQMASLRSELEGTAQLPPTGKEVPEADLTDETLPTATRLATLDITAPSRTRLQPFEDHDIALKDLEKSSVTHVYSDKKTLKNYVPLDGKVYSVKKTTQRWRLANTDQRGPYVGRNAKGQWVLDLSHHNPRFGKVLSRIRTRGGEREAINIQATGIRDIAALSSWKAQVINEALNVATYYAVTCKRNITQFSRSLDPNSRVGLFLGEMFGVISLTPDQLQRIEKIVDGMLEELSDPSLTGPDSKRFVSGTSRLNPTVSYAFVLDGDKDRKLYLLDRFFDPHLDAYQNRLNSPFDISAHARASVLIHELTHLKAKTADIAYLDSMRPFPDLMNTARPGARELKTDLEDIRRTALSTLTPATMLFKTWDDVTASWEDYGDETDTRHVKRIVLNATGAKNLDDARQVFMTNPDKRIDTILANADSVTYLMTHLGRLLDPGA</sequence>